<reference evidence="3 4" key="1">
    <citation type="journal article" date="2019" name="Int. J. Syst. Evol. Microbiol.">
        <title>The Global Catalogue of Microorganisms (GCM) 10K type strain sequencing project: providing services to taxonomists for standard genome sequencing and annotation.</title>
        <authorList>
            <consortium name="The Broad Institute Genomics Platform"/>
            <consortium name="The Broad Institute Genome Sequencing Center for Infectious Disease"/>
            <person name="Wu L."/>
            <person name="Ma J."/>
        </authorList>
    </citation>
    <scope>NUCLEOTIDE SEQUENCE [LARGE SCALE GENOMIC DNA]</scope>
    <source>
        <strain evidence="3 4">CGMCC 1.10390</strain>
    </source>
</reference>
<dbReference type="EC" id="3.4.-.-" evidence="3"/>
<feature type="transmembrane region" description="Helical" evidence="1">
    <location>
        <begin position="254"/>
        <end position="272"/>
    </location>
</feature>
<dbReference type="Proteomes" id="UP001597034">
    <property type="component" value="Unassembled WGS sequence"/>
</dbReference>
<dbReference type="EMBL" id="JBHUDO010000002">
    <property type="protein sequence ID" value="MFD1646000.1"/>
    <property type="molecule type" value="Genomic_DNA"/>
</dbReference>
<keyword evidence="1" id="KW-0472">Membrane</keyword>
<dbReference type="AlphaFoldDB" id="A0ABD6DJL2"/>
<feature type="transmembrane region" description="Helical" evidence="1">
    <location>
        <begin position="20"/>
        <end position="42"/>
    </location>
</feature>
<dbReference type="Pfam" id="PF02517">
    <property type="entry name" value="Rce1-like"/>
    <property type="match status" value="1"/>
</dbReference>
<accession>A0ABD6DJL2</accession>
<dbReference type="InterPro" id="IPR003675">
    <property type="entry name" value="Rce1/LyrA-like_dom"/>
</dbReference>
<proteinExistence type="predicted"/>
<dbReference type="PANTHER" id="PTHR35797">
    <property type="entry name" value="PROTEASE-RELATED"/>
    <property type="match status" value="1"/>
</dbReference>
<dbReference type="GO" id="GO:0004175">
    <property type="term" value="F:endopeptidase activity"/>
    <property type="evidence" value="ECO:0007669"/>
    <property type="project" value="UniProtKB-ARBA"/>
</dbReference>
<keyword evidence="1" id="KW-1133">Transmembrane helix</keyword>
<keyword evidence="1" id="KW-0812">Transmembrane</keyword>
<name>A0ABD6DJL2_9EURY</name>
<feature type="transmembrane region" description="Helical" evidence="1">
    <location>
        <begin position="231"/>
        <end position="248"/>
    </location>
</feature>
<dbReference type="GO" id="GO:0080120">
    <property type="term" value="P:CAAX-box protein maturation"/>
    <property type="evidence" value="ECO:0007669"/>
    <property type="project" value="UniProtKB-ARBA"/>
</dbReference>
<feature type="transmembrane region" description="Helical" evidence="1">
    <location>
        <begin position="165"/>
        <end position="185"/>
    </location>
</feature>
<evidence type="ECO:0000313" key="4">
    <source>
        <dbReference type="Proteomes" id="UP001597034"/>
    </source>
</evidence>
<gene>
    <name evidence="3" type="ORF">ACFSBL_09930</name>
</gene>
<sequence>MEEIPRSTADSTSSPAGNPWLFFAVTYAITWGFWLAAIALGLRFDSAAGLGVLLAGLTGPGIAGIGFVYLVYDEPGRTDFWNRLTQVRRIGVRWALVILLVPVVVTIVAAVVALVSGDVGATLGAGVQEFAVNPLAILPSLFFATLPPLLEELGWRGYALDRLQLNWSALSASLILGVVWAVWHLPLFFVGGSFQAESVGFGTPGFWLFMVGVVALSVAFTWVYNHTARSILAIILFHGWVNFVSEAIEVGDVFYYGHWVLLAVLVTAIWGAKTLTSADEVPRPPHSRLD</sequence>
<dbReference type="RefSeq" id="WP_256398478.1">
    <property type="nucleotide sequence ID" value="NZ_JANHJR010000001.1"/>
</dbReference>
<dbReference type="PANTHER" id="PTHR35797:SF1">
    <property type="entry name" value="PROTEASE"/>
    <property type="match status" value="1"/>
</dbReference>
<feature type="domain" description="CAAX prenyl protease 2/Lysostaphin resistance protein A-like" evidence="2">
    <location>
        <begin position="136"/>
        <end position="244"/>
    </location>
</feature>
<feature type="transmembrane region" description="Helical" evidence="1">
    <location>
        <begin position="135"/>
        <end position="153"/>
    </location>
</feature>
<protein>
    <submittedName>
        <fullName evidence="3">CPBP family intramembrane glutamic endopeptidase</fullName>
        <ecNumber evidence="3">3.4.-.-</ecNumber>
    </submittedName>
</protein>
<keyword evidence="3" id="KW-0378">Hydrolase</keyword>
<evidence type="ECO:0000313" key="3">
    <source>
        <dbReference type="EMBL" id="MFD1646000.1"/>
    </source>
</evidence>
<feature type="transmembrane region" description="Helical" evidence="1">
    <location>
        <begin position="48"/>
        <end position="72"/>
    </location>
</feature>
<evidence type="ECO:0000256" key="1">
    <source>
        <dbReference type="SAM" id="Phobius"/>
    </source>
</evidence>
<keyword evidence="4" id="KW-1185">Reference proteome</keyword>
<comment type="caution">
    <text evidence="3">The sequence shown here is derived from an EMBL/GenBank/DDBJ whole genome shotgun (WGS) entry which is preliminary data.</text>
</comment>
<dbReference type="InterPro" id="IPR042150">
    <property type="entry name" value="MmRce1-like"/>
</dbReference>
<evidence type="ECO:0000259" key="2">
    <source>
        <dbReference type="Pfam" id="PF02517"/>
    </source>
</evidence>
<feature type="transmembrane region" description="Helical" evidence="1">
    <location>
        <begin position="92"/>
        <end position="115"/>
    </location>
</feature>
<feature type="transmembrane region" description="Helical" evidence="1">
    <location>
        <begin position="205"/>
        <end position="224"/>
    </location>
</feature>
<organism evidence="3 4">
    <name type="scientific">Haloarchaeobius litoreus</name>
    <dbReference type="NCBI Taxonomy" id="755306"/>
    <lineage>
        <taxon>Archaea</taxon>
        <taxon>Methanobacteriati</taxon>
        <taxon>Methanobacteriota</taxon>
        <taxon>Stenosarchaea group</taxon>
        <taxon>Halobacteria</taxon>
        <taxon>Halobacteriales</taxon>
        <taxon>Halorubellaceae</taxon>
        <taxon>Haloarchaeobius</taxon>
    </lineage>
</organism>